<gene>
    <name evidence="3" type="ORF">ISG29_16540</name>
</gene>
<comment type="caution">
    <text evidence="3">The sequence shown here is derived from an EMBL/GenBank/DDBJ whole genome shotgun (WGS) entry which is preliminary data.</text>
</comment>
<keyword evidence="2" id="KW-0560">Oxidoreductase</keyword>
<organism evidence="3 4">
    <name type="scientific">Nocardioides acrostichi</name>
    <dbReference type="NCBI Taxonomy" id="2784339"/>
    <lineage>
        <taxon>Bacteria</taxon>
        <taxon>Bacillati</taxon>
        <taxon>Actinomycetota</taxon>
        <taxon>Actinomycetes</taxon>
        <taxon>Propionibacteriales</taxon>
        <taxon>Nocardioidaceae</taxon>
        <taxon>Nocardioides</taxon>
    </lineage>
</organism>
<dbReference type="RefSeq" id="WP_194504551.1">
    <property type="nucleotide sequence ID" value="NZ_JADIVZ010000010.1"/>
</dbReference>
<dbReference type="InterPro" id="IPR002347">
    <property type="entry name" value="SDR_fam"/>
</dbReference>
<dbReference type="GO" id="GO:0016616">
    <property type="term" value="F:oxidoreductase activity, acting on the CH-OH group of donors, NAD or NADP as acceptor"/>
    <property type="evidence" value="ECO:0007669"/>
    <property type="project" value="TreeGrafter"/>
</dbReference>
<dbReference type="EMBL" id="JADIVZ010000010">
    <property type="protein sequence ID" value="MBF4163300.1"/>
    <property type="molecule type" value="Genomic_DNA"/>
</dbReference>
<keyword evidence="4" id="KW-1185">Reference proteome</keyword>
<dbReference type="Pfam" id="PF13561">
    <property type="entry name" value="adh_short_C2"/>
    <property type="match status" value="1"/>
</dbReference>
<dbReference type="SUPFAM" id="SSF51735">
    <property type="entry name" value="NAD(P)-binding Rossmann-fold domains"/>
    <property type="match status" value="1"/>
</dbReference>
<evidence type="ECO:0000256" key="2">
    <source>
        <dbReference type="ARBA" id="ARBA00023002"/>
    </source>
</evidence>
<dbReference type="PRINTS" id="PR00080">
    <property type="entry name" value="SDRFAMILY"/>
</dbReference>
<dbReference type="CDD" id="cd05233">
    <property type="entry name" value="SDR_c"/>
    <property type="match status" value="1"/>
</dbReference>
<accession>A0A930V270</accession>
<proteinExistence type="inferred from homology"/>
<sequence length="256" mass="26248">MTDSLRDKVVLISGTGTGIGRAAALGFAARGARVVGIDIDEESNQETARLVEEAGHTMTLAPAADLSGPEGARAFVAAALEAHGGIDVLYNNAGGTRFGPFAEASPDDFDFTIRNELGISWHCSQAAWPHLIERGGGSIVMCGSIGGVNGSRDLPQSAHVAAKGAVMALTRQLAAEGAPHGIRVNSVSPGLVASPAVRQLMDAAPGLVQSMVDRTAERRAAEPEEIVGAALFLASEESHYVNGANLMVDGGISALI</sequence>
<evidence type="ECO:0000313" key="3">
    <source>
        <dbReference type="EMBL" id="MBF4163300.1"/>
    </source>
</evidence>
<dbReference type="Proteomes" id="UP000656804">
    <property type="component" value="Unassembled WGS sequence"/>
</dbReference>
<dbReference type="FunFam" id="3.40.50.720:FF:000084">
    <property type="entry name" value="Short-chain dehydrogenase reductase"/>
    <property type="match status" value="1"/>
</dbReference>
<name>A0A930V270_9ACTN</name>
<evidence type="ECO:0000313" key="4">
    <source>
        <dbReference type="Proteomes" id="UP000656804"/>
    </source>
</evidence>
<dbReference type="InterPro" id="IPR036291">
    <property type="entry name" value="NAD(P)-bd_dom_sf"/>
</dbReference>
<dbReference type="PANTHER" id="PTHR42760">
    <property type="entry name" value="SHORT-CHAIN DEHYDROGENASES/REDUCTASES FAMILY MEMBER"/>
    <property type="match status" value="1"/>
</dbReference>
<dbReference type="PANTHER" id="PTHR42760:SF115">
    <property type="entry name" value="3-OXOACYL-[ACYL-CARRIER-PROTEIN] REDUCTASE FABG"/>
    <property type="match status" value="1"/>
</dbReference>
<reference evidence="3" key="1">
    <citation type="submission" date="2020-11" db="EMBL/GenBank/DDBJ databases">
        <title>Nocardioides sp. CBS4Y-1, whole genome shotgun sequence.</title>
        <authorList>
            <person name="Tuo L."/>
        </authorList>
    </citation>
    <scope>NUCLEOTIDE SEQUENCE</scope>
    <source>
        <strain evidence="3">CBS4Y-1</strain>
    </source>
</reference>
<evidence type="ECO:0000256" key="1">
    <source>
        <dbReference type="ARBA" id="ARBA00006484"/>
    </source>
</evidence>
<comment type="similarity">
    <text evidence="1">Belongs to the short-chain dehydrogenases/reductases (SDR) family.</text>
</comment>
<dbReference type="PRINTS" id="PR00081">
    <property type="entry name" value="GDHRDH"/>
</dbReference>
<dbReference type="Gene3D" id="3.40.50.720">
    <property type="entry name" value="NAD(P)-binding Rossmann-like Domain"/>
    <property type="match status" value="1"/>
</dbReference>
<protein>
    <submittedName>
        <fullName evidence="3">SDR family oxidoreductase</fullName>
    </submittedName>
</protein>
<dbReference type="AlphaFoldDB" id="A0A930V270"/>